<gene>
    <name evidence="1" type="ORF">SAMN05660750_03353</name>
</gene>
<reference evidence="1 2" key="1">
    <citation type="submission" date="2017-02" db="EMBL/GenBank/DDBJ databases">
        <authorList>
            <person name="Peterson S.W."/>
        </authorList>
    </citation>
    <scope>NUCLEOTIDE SEQUENCE [LARGE SCALE GENOMIC DNA]</scope>
    <source>
        <strain evidence="1 2">DSM 9653</strain>
    </source>
</reference>
<accession>A0A1T5FM89</accession>
<protein>
    <submittedName>
        <fullName evidence="1">Uncharacterized protein</fullName>
    </submittedName>
</protein>
<name>A0A1T5FM89_9HYPH</name>
<sequence>MAKDEWFFRIKTATRALVKMIGTHEAAGLIAGVAKSQMHRWADPSHADLITLSAAMKLEAECGLPCITEVMAAQCGNHLVRSDGSTPPKCMVTAFGKLSDEFADVASRVGEAIEDGSISPNDHAAICDELSQLIQRANQMQGTSARLRSVDELRRAS</sequence>
<dbReference type="OrthoDB" id="8452369at2"/>
<organism evidence="1 2">
    <name type="scientific">Bosea thiooxidans</name>
    <dbReference type="NCBI Taxonomy" id="53254"/>
    <lineage>
        <taxon>Bacteria</taxon>
        <taxon>Pseudomonadati</taxon>
        <taxon>Pseudomonadota</taxon>
        <taxon>Alphaproteobacteria</taxon>
        <taxon>Hyphomicrobiales</taxon>
        <taxon>Boseaceae</taxon>
        <taxon>Bosea</taxon>
    </lineage>
</organism>
<dbReference type="EMBL" id="FUYX01000009">
    <property type="protein sequence ID" value="SKB97255.1"/>
    <property type="molecule type" value="Genomic_DNA"/>
</dbReference>
<proteinExistence type="predicted"/>
<dbReference type="Proteomes" id="UP000190130">
    <property type="component" value="Unassembled WGS sequence"/>
</dbReference>
<dbReference type="Pfam" id="PF06892">
    <property type="entry name" value="Phage_CP76"/>
    <property type="match status" value="1"/>
</dbReference>
<dbReference type="GO" id="GO:0003677">
    <property type="term" value="F:DNA binding"/>
    <property type="evidence" value="ECO:0007669"/>
    <property type="project" value="InterPro"/>
</dbReference>
<dbReference type="AlphaFoldDB" id="A0A1T5FM89"/>
<evidence type="ECO:0000313" key="2">
    <source>
        <dbReference type="Proteomes" id="UP000190130"/>
    </source>
</evidence>
<evidence type="ECO:0000313" key="1">
    <source>
        <dbReference type="EMBL" id="SKB97255.1"/>
    </source>
</evidence>
<dbReference type="InterPro" id="IPR009679">
    <property type="entry name" value="Phage_186_CII-like"/>
</dbReference>
<dbReference type="RefSeq" id="WP_079591786.1">
    <property type="nucleotide sequence ID" value="NZ_FUYX01000009.1"/>
</dbReference>